<gene>
    <name evidence="1" type="ORF">sS8_2670</name>
</gene>
<dbReference type="OrthoDB" id="5567088at2"/>
<accession>A0A250KSM9</accession>
<dbReference type="Proteomes" id="UP000266313">
    <property type="component" value="Chromosome"/>
</dbReference>
<organism evidence="1 2">
    <name type="scientific">Methylocaldum marinum</name>
    <dbReference type="NCBI Taxonomy" id="1432792"/>
    <lineage>
        <taxon>Bacteria</taxon>
        <taxon>Pseudomonadati</taxon>
        <taxon>Pseudomonadota</taxon>
        <taxon>Gammaproteobacteria</taxon>
        <taxon>Methylococcales</taxon>
        <taxon>Methylococcaceae</taxon>
        <taxon>Methylocaldum</taxon>
    </lineage>
</organism>
<dbReference type="KEGG" id="mmai:sS8_2670"/>
<dbReference type="AlphaFoldDB" id="A0A250KSM9"/>
<reference evidence="1 2" key="1">
    <citation type="submission" date="2016-12" db="EMBL/GenBank/DDBJ databases">
        <title>Genome sequencing of Methylocaldum marinum.</title>
        <authorList>
            <person name="Takeuchi M."/>
            <person name="Kamagata Y."/>
            <person name="Hiraoka S."/>
            <person name="Oshima K."/>
            <person name="Hattori M."/>
            <person name="Iwasaki W."/>
        </authorList>
    </citation>
    <scope>NUCLEOTIDE SEQUENCE [LARGE SCALE GENOMIC DNA]</scope>
    <source>
        <strain evidence="1 2">S8</strain>
    </source>
</reference>
<keyword evidence="2" id="KW-1185">Reference proteome</keyword>
<evidence type="ECO:0000313" key="1">
    <source>
        <dbReference type="EMBL" id="BBA34617.1"/>
    </source>
</evidence>
<evidence type="ECO:0000313" key="2">
    <source>
        <dbReference type="Proteomes" id="UP000266313"/>
    </source>
</evidence>
<sequence>MIAAELLDIARHAGIRDLEYFRTEKQLVWAIQRARGKAACFLSEGRMECMELECQWRRECLKLVAEWRR</sequence>
<name>A0A250KSM9_9GAMM</name>
<proteinExistence type="predicted"/>
<dbReference type="EMBL" id="AP017928">
    <property type="protein sequence ID" value="BBA34617.1"/>
    <property type="molecule type" value="Genomic_DNA"/>
</dbReference>
<protein>
    <submittedName>
        <fullName evidence="1">Uncharacterized protein</fullName>
    </submittedName>
</protein>